<sequence>MEKNNFAVENTCSIPNVSKSNYYDWLKRKDSKQVKSAQKLDERIRGLFGEQGDRFGYLRIHQELLISTE</sequence>
<organism evidence="1 2">
    <name type="scientific">Leptospira santarosai</name>
    <dbReference type="NCBI Taxonomy" id="28183"/>
    <lineage>
        <taxon>Bacteria</taxon>
        <taxon>Pseudomonadati</taxon>
        <taxon>Spirochaetota</taxon>
        <taxon>Spirochaetia</taxon>
        <taxon>Leptospirales</taxon>
        <taxon>Leptospiraceae</taxon>
        <taxon>Leptospira</taxon>
    </lineage>
</organism>
<accession>A0A2P1QP17</accession>
<dbReference type="AlphaFoldDB" id="A0A2P1QP17"/>
<dbReference type="EMBL" id="CP027843">
    <property type="protein sequence ID" value="AVQ10644.1"/>
    <property type="molecule type" value="Genomic_DNA"/>
</dbReference>
<proteinExistence type="predicted"/>
<reference evidence="1 2" key="1">
    <citation type="journal article" date="2015" name="Genome Announc.">
        <title>Draft Genome Sequences of Leptospira santarosai Strains U160, U164, and U233, Isolated from Asymptomatic Cattle.</title>
        <authorList>
            <person name="Kremer F.S."/>
            <person name="Eslabao M.R."/>
            <person name="Provisor M."/>
            <person name="Woloski R.D."/>
            <person name="Ramires O.V."/>
            <person name="Moreno L.Z."/>
            <person name="Moreno A.M."/>
            <person name="Hamond C."/>
            <person name="Lilenbaum W."/>
            <person name="Dellagostin O.A."/>
        </authorList>
    </citation>
    <scope>NUCLEOTIDE SEQUENCE [LARGE SCALE GENOMIC DNA]</scope>
    <source>
        <strain evidence="1 2">U160</strain>
    </source>
</reference>
<protein>
    <submittedName>
        <fullName evidence="1">Uncharacterized protein</fullName>
    </submittedName>
</protein>
<evidence type="ECO:0000313" key="1">
    <source>
        <dbReference type="EMBL" id="AVQ10644.1"/>
    </source>
</evidence>
<dbReference type="Proteomes" id="UP000033961">
    <property type="component" value="Chromosome I"/>
</dbReference>
<name>A0A2P1QP17_9LEPT</name>
<gene>
    <name evidence="1" type="ORF">XB16_0297</name>
</gene>
<evidence type="ECO:0000313" key="2">
    <source>
        <dbReference type="Proteomes" id="UP000033961"/>
    </source>
</evidence>